<dbReference type="RefSeq" id="WP_131156493.1">
    <property type="nucleotide sequence ID" value="NZ_CP036402.1"/>
</dbReference>
<keyword evidence="4" id="KW-1185">Reference proteome</keyword>
<dbReference type="SUPFAM" id="SSF103196">
    <property type="entry name" value="Roadblock/LC7 domain"/>
    <property type="match status" value="1"/>
</dbReference>
<protein>
    <recommendedName>
        <fullName evidence="2">Roadblock/LAMTOR2 domain-containing protein</fullName>
    </recommendedName>
</protein>
<feature type="domain" description="Roadblock/LAMTOR2" evidence="2">
    <location>
        <begin position="23"/>
        <end position="112"/>
    </location>
</feature>
<gene>
    <name evidence="3" type="ORF">ER308_19285</name>
</gene>
<feature type="region of interest" description="Disordered" evidence="1">
    <location>
        <begin position="196"/>
        <end position="215"/>
    </location>
</feature>
<feature type="region of interest" description="Disordered" evidence="1">
    <location>
        <begin position="141"/>
        <end position="174"/>
    </location>
</feature>
<evidence type="ECO:0000313" key="3">
    <source>
        <dbReference type="EMBL" id="QBI21501.1"/>
    </source>
</evidence>
<dbReference type="SMART" id="SM00960">
    <property type="entry name" value="Robl_LC7"/>
    <property type="match status" value="1"/>
</dbReference>
<dbReference type="EMBL" id="CP036402">
    <property type="protein sequence ID" value="QBI21501.1"/>
    <property type="molecule type" value="Genomic_DNA"/>
</dbReference>
<dbReference type="KEGG" id="erz:ER308_19285"/>
<name>A0A411YJY1_9ACTN</name>
<dbReference type="InterPro" id="IPR053141">
    <property type="entry name" value="Mycobact_SerProt_Inhib_Rv3364c"/>
</dbReference>
<dbReference type="InterPro" id="IPR004942">
    <property type="entry name" value="Roadblock/LAMTOR2_dom"/>
</dbReference>
<evidence type="ECO:0000313" key="4">
    <source>
        <dbReference type="Proteomes" id="UP000291469"/>
    </source>
</evidence>
<dbReference type="AlphaFoldDB" id="A0A411YJY1"/>
<dbReference type="Pfam" id="PF03259">
    <property type="entry name" value="Robl_LC7"/>
    <property type="match status" value="1"/>
</dbReference>
<proteinExistence type="predicted"/>
<organism evidence="3 4">
    <name type="scientific">Egibacter rhizosphaerae</name>
    <dbReference type="NCBI Taxonomy" id="1670831"/>
    <lineage>
        <taxon>Bacteria</taxon>
        <taxon>Bacillati</taxon>
        <taxon>Actinomycetota</taxon>
        <taxon>Nitriliruptoria</taxon>
        <taxon>Egibacterales</taxon>
        <taxon>Egibacteraceae</taxon>
        <taxon>Egibacter</taxon>
    </lineage>
</organism>
<dbReference type="PANTHER" id="PTHR36222">
    <property type="entry name" value="SERINE PROTEASE INHIBITOR RV3364C"/>
    <property type="match status" value="1"/>
</dbReference>
<dbReference type="OrthoDB" id="5187023at2"/>
<accession>A0A411YJY1</accession>
<evidence type="ECO:0000256" key="1">
    <source>
        <dbReference type="SAM" id="MobiDB-lite"/>
    </source>
</evidence>
<sequence length="215" mass="22215">MSGQVDARHLPEEREDSLDVRLVEALERLIGQLRDVAAAAVVSLDGLTMASAVPDDIDEEHVGAMAAALLSLGEQAAVGLGRGQLRELLVDAEGGLVCCLSAGEEAVLLAVTEPDAKLGLVRYELRRAAADIADALAHASVPEGPSVPAGKGSSAPAPDGPSDTTPDASTRGLEEFAALADAGVRWRDRSVDVFGDELSSDHRQGHPPTTTPAET</sequence>
<evidence type="ECO:0000259" key="2">
    <source>
        <dbReference type="SMART" id="SM00960"/>
    </source>
</evidence>
<dbReference type="Gene3D" id="3.30.450.30">
    <property type="entry name" value="Dynein light chain 2a, cytoplasmic"/>
    <property type="match status" value="1"/>
</dbReference>
<dbReference type="Proteomes" id="UP000291469">
    <property type="component" value="Chromosome"/>
</dbReference>
<reference evidence="3 4" key="1">
    <citation type="submission" date="2019-01" db="EMBL/GenBank/DDBJ databases">
        <title>Egibacter rhizosphaerae EGI 80759T.</title>
        <authorList>
            <person name="Chen D.-D."/>
            <person name="Tian Y."/>
            <person name="Jiao J.-Y."/>
            <person name="Zhang X.-T."/>
            <person name="Zhang Y.-G."/>
            <person name="Zhang Y."/>
            <person name="Xiao M."/>
            <person name="Shu W.-S."/>
            <person name="Li W.-J."/>
        </authorList>
    </citation>
    <scope>NUCLEOTIDE SEQUENCE [LARGE SCALE GENOMIC DNA]</scope>
    <source>
        <strain evidence="3 4">EGI 80759</strain>
    </source>
</reference>
<dbReference type="PANTHER" id="PTHR36222:SF1">
    <property type="entry name" value="SERINE PROTEASE INHIBITOR RV3364C"/>
    <property type="match status" value="1"/>
</dbReference>